<name>A0ABW4YN93_9BACL</name>
<evidence type="ECO:0000313" key="2">
    <source>
        <dbReference type="Proteomes" id="UP001597362"/>
    </source>
</evidence>
<proteinExistence type="predicted"/>
<sequence>MTERNATYGLLHYCYNCPDAEHCPTEDICQACWDKTDAVLPNHTLHAEEATETEQTKEQMRRYWID</sequence>
<organism evidence="1 2">
    <name type="scientific">Paenibacillus yanchengensis</name>
    <dbReference type="NCBI Taxonomy" id="2035833"/>
    <lineage>
        <taxon>Bacteria</taxon>
        <taxon>Bacillati</taxon>
        <taxon>Bacillota</taxon>
        <taxon>Bacilli</taxon>
        <taxon>Bacillales</taxon>
        <taxon>Paenibacillaceae</taxon>
        <taxon>Paenibacillus</taxon>
    </lineage>
</organism>
<reference evidence="2" key="1">
    <citation type="journal article" date="2019" name="Int. J. Syst. Evol. Microbiol.">
        <title>The Global Catalogue of Microorganisms (GCM) 10K type strain sequencing project: providing services to taxonomists for standard genome sequencing and annotation.</title>
        <authorList>
            <consortium name="The Broad Institute Genomics Platform"/>
            <consortium name="The Broad Institute Genome Sequencing Center for Infectious Disease"/>
            <person name="Wu L."/>
            <person name="Ma J."/>
        </authorList>
    </citation>
    <scope>NUCLEOTIDE SEQUENCE [LARGE SCALE GENOMIC DNA]</scope>
    <source>
        <strain evidence="2">GH52</strain>
    </source>
</reference>
<keyword evidence="2" id="KW-1185">Reference proteome</keyword>
<dbReference type="Proteomes" id="UP001597362">
    <property type="component" value="Unassembled WGS sequence"/>
</dbReference>
<gene>
    <name evidence="1" type="ORF">ACFSJH_14980</name>
</gene>
<comment type="caution">
    <text evidence="1">The sequence shown here is derived from an EMBL/GenBank/DDBJ whole genome shotgun (WGS) entry which is preliminary data.</text>
</comment>
<protein>
    <recommendedName>
        <fullName evidence="3">YhfH family protein</fullName>
    </recommendedName>
</protein>
<dbReference type="EMBL" id="JBHUHO010000033">
    <property type="protein sequence ID" value="MFD2117032.1"/>
    <property type="molecule type" value="Genomic_DNA"/>
</dbReference>
<accession>A0ABW4YN93</accession>
<dbReference type="RefSeq" id="WP_377773785.1">
    <property type="nucleotide sequence ID" value="NZ_JBHUHO010000033.1"/>
</dbReference>
<evidence type="ECO:0008006" key="3">
    <source>
        <dbReference type="Google" id="ProtNLM"/>
    </source>
</evidence>
<evidence type="ECO:0000313" key="1">
    <source>
        <dbReference type="EMBL" id="MFD2117032.1"/>
    </source>
</evidence>